<evidence type="ECO:0000256" key="9">
    <source>
        <dbReference type="SAM" id="MobiDB-lite"/>
    </source>
</evidence>
<evidence type="ECO:0000256" key="7">
    <source>
        <dbReference type="ARBA" id="ARBA00069139"/>
    </source>
</evidence>
<dbReference type="Gene3D" id="1.20.1250.20">
    <property type="entry name" value="MFS general substrate transporter like domains"/>
    <property type="match status" value="3"/>
</dbReference>
<name>A0A139IM22_9PEZI</name>
<feature type="domain" description="Major facilitator superfamily (MFS) profile" evidence="11">
    <location>
        <begin position="148"/>
        <end position="577"/>
    </location>
</feature>
<feature type="transmembrane region" description="Helical" evidence="10">
    <location>
        <begin position="1124"/>
        <end position="1144"/>
    </location>
</feature>
<gene>
    <name evidence="12" type="ORF">AC579_10402</name>
</gene>
<feature type="transmembrane region" description="Helical" evidence="10">
    <location>
        <begin position="417"/>
        <end position="436"/>
    </location>
</feature>
<feature type="transmembrane region" description="Helical" evidence="10">
    <location>
        <begin position="516"/>
        <end position="538"/>
    </location>
</feature>
<keyword evidence="13" id="KW-1185">Reference proteome</keyword>
<dbReference type="GO" id="GO:0022857">
    <property type="term" value="F:transmembrane transporter activity"/>
    <property type="evidence" value="ECO:0007669"/>
    <property type="project" value="InterPro"/>
</dbReference>
<feature type="region of interest" description="Disordered" evidence="9">
    <location>
        <begin position="1161"/>
        <end position="1238"/>
    </location>
</feature>
<evidence type="ECO:0000256" key="6">
    <source>
        <dbReference type="ARBA" id="ARBA00053977"/>
    </source>
</evidence>
<feature type="transmembrane region" description="Helical" evidence="10">
    <location>
        <begin position="1093"/>
        <end position="1118"/>
    </location>
</feature>
<evidence type="ECO:0000313" key="13">
    <source>
        <dbReference type="Proteomes" id="UP000073492"/>
    </source>
</evidence>
<feature type="transmembrane region" description="Helical" evidence="10">
    <location>
        <begin position="964"/>
        <end position="983"/>
    </location>
</feature>
<feature type="transmembrane region" description="Helical" evidence="10">
    <location>
        <begin position="213"/>
        <end position="231"/>
    </location>
</feature>
<dbReference type="CDD" id="cd17323">
    <property type="entry name" value="MFS_Tpo1_MDR_like"/>
    <property type="match status" value="1"/>
</dbReference>
<feature type="transmembrane region" description="Helical" evidence="10">
    <location>
        <begin position="457"/>
        <end position="478"/>
    </location>
</feature>
<feature type="compositionally biased region" description="Low complexity" evidence="9">
    <location>
        <begin position="1186"/>
        <end position="1206"/>
    </location>
</feature>
<dbReference type="InterPro" id="IPR011701">
    <property type="entry name" value="MFS"/>
</dbReference>
<dbReference type="FunFam" id="1.20.1250.20:FF:000011">
    <property type="entry name" value="MFS multidrug transporter, putative"/>
    <property type="match status" value="1"/>
</dbReference>
<dbReference type="Proteomes" id="UP000073492">
    <property type="component" value="Unassembled WGS sequence"/>
</dbReference>
<feature type="transmembrane region" description="Helical" evidence="10">
    <location>
        <begin position="186"/>
        <end position="206"/>
    </location>
</feature>
<evidence type="ECO:0000256" key="1">
    <source>
        <dbReference type="ARBA" id="ARBA00004141"/>
    </source>
</evidence>
<dbReference type="PANTHER" id="PTHR23502">
    <property type="entry name" value="MAJOR FACILITATOR SUPERFAMILY"/>
    <property type="match status" value="1"/>
</dbReference>
<dbReference type="Gene3D" id="3.40.50.1110">
    <property type="entry name" value="SGNH hydrolase"/>
    <property type="match status" value="1"/>
</dbReference>
<evidence type="ECO:0000256" key="5">
    <source>
        <dbReference type="ARBA" id="ARBA00038347"/>
    </source>
</evidence>
<feature type="transmembrane region" description="Helical" evidence="10">
    <location>
        <begin position="146"/>
        <end position="166"/>
    </location>
</feature>
<evidence type="ECO:0000256" key="8">
    <source>
        <dbReference type="ARBA" id="ARBA00077167"/>
    </source>
</evidence>
<feature type="transmembrane region" description="Helical" evidence="10">
    <location>
        <begin position="1302"/>
        <end position="1322"/>
    </location>
</feature>
<dbReference type="Pfam" id="PF07690">
    <property type="entry name" value="MFS_1"/>
    <property type="match status" value="2"/>
</dbReference>
<feature type="transmembrane region" description="Helical" evidence="10">
    <location>
        <begin position="273"/>
        <end position="297"/>
    </location>
</feature>
<dbReference type="CDD" id="cd01833">
    <property type="entry name" value="XynB_like"/>
    <property type="match status" value="1"/>
</dbReference>
<comment type="similarity">
    <text evidence="5">Belongs to the major facilitator superfamily. CAR1 family.</text>
</comment>
<dbReference type="InterPro" id="IPR013830">
    <property type="entry name" value="SGNH_hydro"/>
</dbReference>
<feature type="compositionally biased region" description="Basic and acidic residues" evidence="9">
    <location>
        <begin position="1"/>
        <end position="20"/>
    </location>
</feature>
<feature type="transmembrane region" description="Helical" evidence="10">
    <location>
        <begin position="1058"/>
        <end position="1081"/>
    </location>
</feature>
<dbReference type="PROSITE" id="PS50850">
    <property type="entry name" value="MFS"/>
    <property type="match status" value="1"/>
</dbReference>
<dbReference type="InterPro" id="IPR020846">
    <property type="entry name" value="MFS_dom"/>
</dbReference>
<feature type="region of interest" description="Disordered" evidence="9">
    <location>
        <begin position="1"/>
        <end position="94"/>
    </location>
</feature>
<feature type="transmembrane region" description="Helical" evidence="10">
    <location>
        <begin position="1334"/>
        <end position="1354"/>
    </location>
</feature>
<dbReference type="SUPFAM" id="SSF52266">
    <property type="entry name" value="SGNH hydrolase"/>
    <property type="match status" value="1"/>
</dbReference>
<sequence>MDFRSEQQRLERPDETEVQQRETTVPPHEGSSPDFEKAETNIPGDDDDASSIFSERHMEGPPSLRSPSLSCPSTQDSAVLSRTTSRRISRTQTAASTAIARIRSRAPRPAFTHPLTHEKTAVDVIVEFDGPEDPYRPMNWTWRKKAITTLLYGFTAMGATFASSVYSPAVQQISSEFSIGTEVSTLGISLFLIGFGIGPLFWAPLSEVYGRKLAVLCPFFISAIFAFGGGAAKDVQTLMICRFWQGIFGSAPVTNTGGVLGDIWTPAERGAAMVAYAMAVVGGPTLGPIIGGAFIVGGLGWRWTQYITGILMMFQLVLDVVFVDESYPPALLVTKARRLRHESGNWALHAKHEEWDVSLVELGNKYLVRPFQLLATPICALMALYASFCYGILYASLAAFPIEFEEERGWNSLVGSLPFLAMLVGIMFGACANFLNQKFYVARWKANDYRPVPEARLPPMMGGSILFAAGLFVFAWTSDKDLPWIAPCIGIAMEGVGFFTIFQAALNYLIDTFQRYAASAVAANTALRSGFAAAFPLFISPMLHTMGIDWGISVFGFIAVAMIPIPYCFYVFGKRIRARGAWSRESVYPDEKPRRDRTTRQNRHKFAQFPNFEYVFKTRISKHEGWHPEEDKFEHNSLAKELTLSPFEADVWHARTPLQRFGDHLIELLPRICGDSITAGWGDPKQNSYRLPLWNLLEADCKERPIHFIGTRDSGSMVDNLHEGYPGYSAAKLATDIEYDLYVSLYLKPNVVFIHAGTNDCNDMLPQPKSAEAAASNVGKLIDMAVNAVPNVTVLVAQIITSDVLGKEYMPMINRGIREVVAARADAGSKVMTIDMSRIGIDGTDLADDLHPNPQGYRKMANLWFELMQDASSQGWITPPAEPSSNGQIRTVVHSRVKWYPLASESVQTQRCELAGETVETETRIDVVWKRRSMMEMLEHADRMRNTMHNPDRPAEQAHRTARILASVAATIIALSCGTNYGFSAWAPQFAARLQLSATQTNLIGNFGNIGMYAMGIPGGILIDSKGPRWGVLMGCIFLALGYFALKSAYDGGAGSMGMPLLCLFALMTGMGGCTAFSAAIKASASNWPTHRGTATAFPLSAFGLSAFFYTTTSGILFPGDTSGYLKLLAYGTTIMTFVGMLFLRIVPTVRDDDHNAAYGVVPTEDLEQQSHKKSRRDSTRLHNTSTRSAQNANRSRSASKASSTNGDADERLSLFSSDSSGPGDIRDDIEEAKNPYQNHNRPEITGWALLRTPKFWQLFVLLALLCGVGLMTINNIGNNARSLWHHYDDSASKEFIMKRQLMHVSILSFCSFLGRLASGIGSDWLIHHHASRFWTLVASAAIFVGAQVIAITLEDPRHLYFLSGSTGIAYGVLFGVYPALVADAFGPTGLGINWGCMTWAPVLSGNVYNLFYGATLDKHSTWDGGERQCDDGKDCYASAYYITLCSSVIGVVWTLWCIRQERLEHMRDQKEQAREHQP</sequence>
<feature type="transmembrane region" description="Helical" evidence="10">
    <location>
        <begin position="1440"/>
        <end position="1459"/>
    </location>
</feature>
<feature type="transmembrane region" description="Helical" evidence="10">
    <location>
        <begin position="1030"/>
        <end position="1046"/>
    </location>
</feature>
<dbReference type="OrthoDB" id="410267at2759"/>
<accession>A0A139IM22</accession>
<keyword evidence="4 10" id="KW-0472">Membrane</keyword>
<feature type="compositionally biased region" description="Low complexity" evidence="9">
    <location>
        <begin position="61"/>
        <end position="73"/>
    </location>
</feature>
<dbReference type="InterPro" id="IPR036514">
    <property type="entry name" value="SGNH_hydro_sf"/>
</dbReference>
<evidence type="ECO:0000259" key="11">
    <source>
        <dbReference type="PROSITE" id="PS50850"/>
    </source>
</evidence>
<keyword evidence="2 10" id="KW-0812">Transmembrane</keyword>
<feature type="transmembrane region" description="Helical" evidence="10">
    <location>
        <begin position="373"/>
        <end position="397"/>
    </location>
</feature>
<evidence type="ECO:0000313" key="12">
    <source>
        <dbReference type="EMBL" id="KXT15838.1"/>
    </source>
</evidence>
<comment type="function">
    <text evidence="6">MFS transporter; part of the gene cluster that mediates the biosynthesis of cercosporin, a light-activated, non-host-selective toxin. The perylenequinone chromophore of cercosporin absorbs light energy to attain an electronically-activated triplet state and produces active oxygen species such as the hydroxyl radical, superoxide, hydrogen peroxide or singlet oxygen upon reaction with oxygen molecules. These reactive oxygen species cause damage to various cellular components including lipids, proteins and nucleic acids. Responsible for secretion and accumulation of cercosporin, but does not play any roles in self-protection against the toxicity of cercosporin.</text>
</comment>
<dbReference type="GO" id="GO:0005886">
    <property type="term" value="C:plasma membrane"/>
    <property type="evidence" value="ECO:0007669"/>
    <property type="project" value="TreeGrafter"/>
</dbReference>
<dbReference type="Pfam" id="PF13472">
    <property type="entry name" value="Lipase_GDSL_2"/>
    <property type="match status" value="1"/>
</dbReference>
<protein>
    <recommendedName>
        <fullName evidence="7">Cercosporin MFS transporter CTB4</fullName>
    </recommendedName>
    <alternativeName>
        <fullName evidence="8">Cercosporin toxin biosynthesis cluster protein 4</fullName>
    </alternativeName>
</protein>
<evidence type="ECO:0000256" key="2">
    <source>
        <dbReference type="ARBA" id="ARBA00022692"/>
    </source>
</evidence>
<feature type="transmembrane region" description="Helical" evidence="10">
    <location>
        <begin position="550"/>
        <end position="572"/>
    </location>
</feature>
<reference evidence="12 13" key="1">
    <citation type="submission" date="2015-07" db="EMBL/GenBank/DDBJ databases">
        <title>Comparative genomics of the Sigatoka disease complex on banana suggests a link between parallel evolutionary changes in Pseudocercospora fijiensis and Pseudocercospora eumusae and increased virulence on the banana host.</title>
        <authorList>
            <person name="Chang T.-C."/>
            <person name="Salvucci A."/>
            <person name="Crous P.W."/>
            <person name="Stergiopoulos I."/>
        </authorList>
    </citation>
    <scope>NUCLEOTIDE SEQUENCE [LARGE SCALE GENOMIC DNA]</scope>
    <source>
        <strain evidence="12 13">CBS 116634</strain>
    </source>
</reference>
<organism evidence="12 13">
    <name type="scientific">Pseudocercospora musae</name>
    <dbReference type="NCBI Taxonomy" id="113226"/>
    <lineage>
        <taxon>Eukaryota</taxon>
        <taxon>Fungi</taxon>
        <taxon>Dikarya</taxon>
        <taxon>Ascomycota</taxon>
        <taxon>Pezizomycotina</taxon>
        <taxon>Dothideomycetes</taxon>
        <taxon>Dothideomycetidae</taxon>
        <taxon>Mycosphaerellales</taxon>
        <taxon>Mycosphaerellaceae</taxon>
        <taxon>Pseudocercospora</taxon>
    </lineage>
</organism>
<evidence type="ECO:0000256" key="4">
    <source>
        <dbReference type="ARBA" id="ARBA00023136"/>
    </source>
</evidence>
<dbReference type="PANTHER" id="PTHR23502:SF59">
    <property type="entry name" value="MULTIDRUG TRANSPORTER, PUTATIVE (AFU_ORTHOLOGUE AFUA_1G10370)-RELATED"/>
    <property type="match status" value="1"/>
</dbReference>
<comment type="caution">
    <text evidence="12">The sequence shown here is derived from an EMBL/GenBank/DDBJ whole genome shotgun (WGS) entry which is preliminary data.</text>
</comment>
<dbReference type="EMBL" id="LFZO01000049">
    <property type="protein sequence ID" value="KXT15838.1"/>
    <property type="molecule type" value="Genomic_DNA"/>
</dbReference>
<feature type="transmembrane region" description="Helical" evidence="10">
    <location>
        <begin position="1256"/>
        <end position="1274"/>
    </location>
</feature>
<dbReference type="InterPro" id="IPR036259">
    <property type="entry name" value="MFS_trans_sf"/>
</dbReference>
<feature type="transmembrane region" description="Helical" evidence="10">
    <location>
        <begin position="1360"/>
        <end position="1381"/>
    </location>
</feature>
<keyword evidence="3 10" id="KW-1133">Transmembrane helix</keyword>
<comment type="subcellular location">
    <subcellularLocation>
        <location evidence="1">Membrane</location>
        <topology evidence="1">Multi-pass membrane protein</topology>
    </subcellularLocation>
</comment>
<proteinExistence type="inferred from homology"/>
<dbReference type="SUPFAM" id="SSF103473">
    <property type="entry name" value="MFS general substrate transporter"/>
    <property type="match status" value="2"/>
</dbReference>
<feature type="transmembrane region" description="Helical" evidence="10">
    <location>
        <begin position="484"/>
        <end position="509"/>
    </location>
</feature>
<evidence type="ECO:0000256" key="10">
    <source>
        <dbReference type="SAM" id="Phobius"/>
    </source>
</evidence>
<evidence type="ECO:0000256" key="3">
    <source>
        <dbReference type="ARBA" id="ARBA00022989"/>
    </source>
</evidence>